<feature type="transmembrane region" description="Helical" evidence="1">
    <location>
        <begin position="61"/>
        <end position="86"/>
    </location>
</feature>
<feature type="transmembrane region" description="Helical" evidence="1">
    <location>
        <begin position="132"/>
        <end position="151"/>
    </location>
</feature>
<feature type="transmembrane region" description="Helical" evidence="1">
    <location>
        <begin position="30"/>
        <end position="49"/>
    </location>
</feature>
<comment type="caution">
    <text evidence="2">The sequence shown here is derived from an EMBL/GenBank/DDBJ whole genome shotgun (WGS) entry which is preliminary data.</text>
</comment>
<dbReference type="AlphaFoldDB" id="A0A4Y2NL25"/>
<evidence type="ECO:0000313" key="2">
    <source>
        <dbReference type="EMBL" id="GBN39260.1"/>
    </source>
</evidence>
<gene>
    <name evidence="2" type="ORF">AVEN_113636_1</name>
</gene>
<accession>A0A4Y2NL25</accession>
<keyword evidence="1" id="KW-1133">Transmembrane helix</keyword>
<organism evidence="2 3">
    <name type="scientific">Araneus ventricosus</name>
    <name type="common">Orbweaver spider</name>
    <name type="synonym">Epeira ventricosa</name>
    <dbReference type="NCBI Taxonomy" id="182803"/>
    <lineage>
        <taxon>Eukaryota</taxon>
        <taxon>Metazoa</taxon>
        <taxon>Ecdysozoa</taxon>
        <taxon>Arthropoda</taxon>
        <taxon>Chelicerata</taxon>
        <taxon>Arachnida</taxon>
        <taxon>Araneae</taxon>
        <taxon>Araneomorphae</taxon>
        <taxon>Entelegynae</taxon>
        <taxon>Araneoidea</taxon>
        <taxon>Araneidae</taxon>
        <taxon>Araneus</taxon>
    </lineage>
</organism>
<sequence>MSVRKGCDIKELLRQYLSVKSFAESIDNDLSFLVFCETMLTSIVTYFLLIAVSQNGLYSDVVVLAGFCLNSATLFIAMSVAATAVAEASAEYVKLSKSRLNEDESAIPRRKCVAFITSEQEINFTVWKIVPINRSFVLSTIGTIITYVMLFNSMH</sequence>
<dbReference type="EMBL" id="BGPR01009318">
    <property type="protein sequence ID" value="GBN39260.1"/>
    <property type="molecule type" value="Genomic_DNA"/>
</dbReference>
<dbReference type="OrthoDB" id="6431611at2759"/>
<proteinExistence type="predicted"/>
<evidence type="ECO:0000256" key="1">
    <source>
        <dbReference type="SAM" id="Phobius"/>
    </source>
</evidence>
<name>A0A4Y2NL25_ARAVE</name>
<reference evidence="2 3" key="1">
    <citation type="journal article" date="2019" name="Sci. Rep.">
        <title>Orb-weaving spider Araneus ventricosus genome elucidates the spidroin gene catalogue.</title>
        <authorList>
            <person name="Kono N."/>
            <person name="Nakamura H."/>
            <person name="Ohtoshi R."/>
            <person name="Moran D.A.P."/>
            <person name="Shinohara A."/>
            <person name="Yoshida Y."/>
            <person name="Fujiwara M."/>
            <person name="Mori M."/>
            <person name="Tomita M."/>
            <person name="Arakawa K."/>
        </authorList>
    </citation>
    <scope>NUCLEOTIDE SEQUENCE [LARGE SCALE GENOMIC DNA]</scope>
</reference>
<keyword evidence="1" id="KW-0472">Membrane</keyword>
<keyword evidence="1" id="KW-0812">Transmembrane</keyword>
<protein>
    <submittedName>
        <fullName evidence="2">Uncharacterized protein</fullName>
    </submittedName>
</protein>
<dbReference type="Proteomes" id="UP000499080">
    <property type="component" value="Unassembled WGS sequence"/>
</dbReference>
<evidence type="ECO:0000313" key="3">
    <source>
        <dbReference type="Proteomes" id="UP000499080"/>
    </source>
</evidence>
<keyword evidence="3" id="KW-1185">Reference proteome</keyword>